<evidence type="ECO:0000313" key="10">
    <source>
        <dbReference type="EMBL" id="PUZ28897.1"/>
    </source>
</evidence>
<gene>
    <name evidence="10" type="ORF">DCC81_05325</name>
</gene>
<dbReference type="AlphaFoldDB" id="A0A2T7BMI8"/>
<feature type="domain" description="MacB-like periplasmic core" evidence="9">
    <location>
        <begin position="24"/>
        <end position="134"/>
    </location>
</feature>
<reference evidence="10 11" key="1">
    <citation type="submission" date="2018-04" db="EMBL/GenBank/DDBJ databases">
        <title>Chitinophaga fuyangensis sp. nov., isolated from soil in a chemical factory.</title>
        <authorList>
            <person name="Chen K."/>
        </authorList>
    </citation>
    <scope>NUCLEOTIDE SEQUENCE [LARGE SCALE GENOMIC DNA]</scope>
    <source>
        <strain evidence="10 11">LY-1</strain>
    </source>
</reference>
<evidence type="ECO:0000259" key="9">
    <source>
        <dbReference type="Pfam" id="PF12704"/>
    </source>
</evidence>
<keyword evidence="4 7" id="KW-0812">Transmembrane</keyword>
<feature type="transmembrane region" description="Helical" evidence="7">
    <location>
        <begin position="273"/>
        <end position="299"/>
    </location>
</feature>
<feature type="transmembrane region" description="Helical" evidence="7">
    <location>
        <begin position="320"/>
        <end position="349"/>
    </location>
</feature>
<comment type="similarity">
    <text evidence="2">Belongs to the ABC-4 integral membrane protein family. LolC/E subfamily.</text>
</comment>
<keyword evidence="11" id="KW-1185">Reference proteome</keyword>
<protein>
    <submittedName>
        <fullName evidence="10">ABC transporter permease</fullName>
    </submittedName>
</protein>
<dbReference type="Proteomes" id="UP000244450">
    <property type="component" value="Unassembled WGS sequence"/>
</dbReference>
<dbReference type="EMBL" id="QCYK01000001">
    <property type="protein sequence ID" value="PUZ28897.1"/>
    <property type="molecule type" value="Genomic_DNA"/>
</dbReference>
<sequence length="407" mass="44654">MIWQFATRYFWAKKSTNAINIIAWISVCAIAVGTAALFIILSVFNGFSELVASLYSSFYPSIKIVPAQGKQLYLDTAMLQRIRAVPGIVYYSEVVEEKAVLSYNNEPTIAILKGVDSNYTRVSGVKNKIIRGKYETMSQGIPEGVFGYDLEGAMGIDVTRSDIPVTVYLPRPGADATTLPEQALSSDVLFPVGAFNIQQDFNTQYVITDIGFLRRLLSMKGGQMSALEVAIAPNVSDKSVQNSLQRLLGSKFVVQTRFDQNQSLFAIMQTEKWFVYIILSFVLVIAAFNMVGSLSMLVIEKQKDVTILKAMGAHESLIRRIFLAEGLLIAGFGAVGGFVLGFTICWLQQRFGIIKLGGTSFLVDAFPVSMHLADFLLITITILAIGVGAGWYPARTAARQAIELKAT</sequence>
<evidence type="ECO:0000256" key="3">
    <source>
        <dbReference type="ARBA" id="ARBA00022475"/>
    </source>
</evidence>
<evidence type="ECO:0000256" key="4">
    <source>
        <dbReference type="ARBA" id="ARBA00022692"/>
    </source>
</evidence>
<dbReference type="GO" id="GO:0098797">
    <property type="term" value="C:plasma membrane protein complex"/>
    <property type="evidence" value="ECO:0007669"/>
    <property type="project" value="TreeGrafter"/>
</dbReference>
<feature type="domain" description="ABC3 transporter permease C-terminal" evidence="8">
    <location>
        <begin position="277"/>
        <end position="400"/>
    </location>
</feature>
<comment type="caution">
    <text evidence="10">The sequence shown here is derived from an EMBL/GenBank/DDBJ whole genome shotgun (WGS) entry which is preliminary data.</text>
</comment>
<dbReference type="Pfam" id="PF12704">
    <property type="entry name" value="MacB_PCD"/>
    <property type="match status" value="1"/>
</dbReference>
<dbReference type="GO" id="GO:0044874">
    <property type="term" value="P:lipoprotein localization to outer membrane"/>
    <property type="evidence" value="ECO:0007669"/>
    <property type="project" value="TreeGrafter"/>
</dbReference>
<name>A0A2T7BMI8_9BACT</name>
<organism evidence="10 11">
    <name type="scientific">Chitinophaga parva</name>
    <dbReference type="NCBI Taxonomy" id="2169414"/>
    <lineage>
        <taxon>Bacteria</taxon>
        <taxon>Pseudomonadati</taxon>
        <taxon>Bacteroidota</taxon>
        <taxon>Chitinophagia</taxon>
        <taxon>Chitinophagales</taxon>
        <taxon>Chitinophagaceae</taxon>
        <taxon>Chitinophaga</taxon>
    </lineage>
</organism>
<evidence type="ECO:0000313" key="11">
    <source>
        <dbReference type="Proteomes" id="UP000244450"/>
    </source>
</evidence>
<dbReference type="OrthoDB" id="1522724at2"/>
<feature type="transmembrane region" description="Helical" evidence="7">
    <location>
        <begin position="21"/>
        <end position="44"/>
    </location>
</feature>
<evidence type="ECO:0000256" key="2">
    <source>
        <dbReference type="ARBA" id="ARBA00005236"/>
    </source>
</evidence>
<evidence type="ECO:0000256" key="1">
    <source>
        <dbReference type="ARBA" id="ARBA00004651"/>
    </source>
</evidence>
<dbReference type="InterPro" id="IPR051447">
    <property type="entry name" value="Lipoprotein-release_system"/>
</dbReference>
<dbReference type="Pfam" id="PF02687">
    <property type="entry name" value="FtsX"/>
    <property type="match status" value="1"/>
</dbReference>
<dbReference type="InterPro" id="IPR003838">
    <property type="entry name" value="ABC3_permease_C"/>
</dbReference>
<evidence type="ECO:0000259" key="8">
    <source>
        <dbReference type="Pfam" id="PF02687"/>
    </source>
</evidence>
<comment type="subcellular location">
    <subcellularLocation>
        <location evidence="1">Cell membrane</location>
        <topology evidence="1">Multi-pass membrane protein</topology>
    </subcellularLocation>
</comment>
<keyword evidence="3" id="KW-1003">Cell membrane</keyword>
<dbReference type="InterPro" id="IPR025857">
    <property type="entry name" value="MacB_PCD"/>
</dbReference>
<proteinExistence type="inferred from homology"/>
<accession>A0A2T7BMI8</accession>
<dbReference type="PANTHER" id="PTHR30489">
    <property type="entry name" value="LIPOPROTEIN-RELEASING SYSTEM TRANSMEMBRANE PROTEIN LOLE"/>
    <property type="match status" value="1"/>
</dbReference>
<dbReference type="PANTHER" id="PTHR30489:SF0">
    <property type="entry name" value="LIPOPROTEIN-RELEASING SYSTEM TRANSMEMBRANE PROTEIN LOLE"/>
    <property type="match status" value="1"/>
</dbReference>
<keyword evidence="5 7" id="KW-1133">Transmembrane helix</keyword>
<dbReference type="RefSeq" id="WP_108685537.1">
    <property type="nucleotide sequence ID" value="NZ_QCYK01000001.1"/>
</dbReference>
<evidence type="ECO:0000256" key="7">
    <source>
        <dbReference type="SAM" id="Phobius"/>
    </source>
</evidence>
<keyword evidence="6 7" id="KW-0472">Membrane</keyword>
<evidence type="ECO:0000256" key="6">
    <source>
        <dbReference type="ARBA" id="ARBA00023136"/>
    </source>
</evidence>
<feature type="transmembrane region" description="Helical" evidence="7">
    <location>
        <begin position="369"/>
        <end position="392"/>
    </location>
</feature>
<evidence type="ECO:0000256" key="5">
    <source>
        <dbReference type="ARBA" id="ARBA00022989"/>
    </source>
</evidence>